<evidence type="ECO:0000256" key="1">
    <source>
        <dbReference type="ARBA" id="ARBA00010688"/>
    </source>
</evidence>
<gene>
    <name evidence="5" type="ORF">A2669_00640</name>
</gene>
<dbReference type="Gene3D" id="3.40.1190.20">
    <property type="match status" value="1"/>
</dbReference>
<dbReference type="PANTHER" id="PTHR43320">
    <property type="entry name" value="SUGAR KINASE"/>
    <property type="match status" value="1"/>
</dbReference>
<dbReference type="AlphaFoldDB" id="A0A1F8F293"/>
<keyword evidence="3" id="KW-0418">Kinase</keyword>
<reference evidence="5 6" key="1">
    <citation type="journal article" date="2016" name="Nat. Commun.">
        <title>Thousands of microbial genomes shed light on interconnected biogeochemical processes in an aquifer system.</title>
        <authorList>
            <person name="Anantharaman K."/>
            <person name="Brown C.T."/>
            <person name="Hug L.A."/>
            <person name="Sharon I."/>
            <person name="Castelle C.J."/>
            <person name="Probst A.J."/>
            <person name="Thomas B.C."/>
            <person name="Singh A."/>
            <person name="Wilkins M.J."/>
            <person name="Karaoz U."/>
            <person name="Brodie E.L."/>
            <person name="Williams K.H."/>
            <person name="Hubbard S.S."/>
            <person name="Banfield J.F."/>
        </authorList>
    </citation>
    <scope>NUCLEOTIDE SEQUENCE [LARGE SCALE GENOMIC DNA]</scope>
</reference>
<keyword evidence="2" id="KW-0808">Transferase</keyword>
<dbReference type="PROSITE" id="PS00583">
    <property type="entry name" value="PFKB_KINASES_1"/>
    <property type="match status" value="1"/>
</dbReference>
<organism evidence="5 6">
    <name type="scientific">Candidatus Yanofskybacteria bacterium RIFCSPHIGHO2_01_FULL_48_25b</name>
    <dbReference type="NCBI Taxonomy" id="1802672"/>
    <lineage>
        <taxon>Bacteria</taxon>
        <taxon>Candidatus Yanofskyibacteriota</taxon>
    </lineage>
</organism>
<dbReference type="Pfam" id="PF00294">
    <property type="entry name" value="PfkB"/>
    <property type="match status" value="1"/>
</dbReference>
<dbReference type="GO" id="GO:0016301">
    <property type="term" value="F:kinase activity"/>
    <property type="evidence" value="ECO:0007669"/>
    <property type="project" value="UniProtKB-KW"/>
</dbReference>
<accession>A0A1F8F293</accession>
<evidence type="ECO:0000259" key="4">
    <source>
        <dbReference type="Pfam" id="PF00294"/>
    </source>
</evidence>
<dbReference type="InterPro" id="IPR002173">
    <property type="entry name" value="Carboh/pur_kinase_PfkB_CS"/>
</dbReference>
<dbReference type="InterPro" id="IPR002139">
    <property type="entry name" value="Ribo/fructo_kinase"/>
</dbReference>
<name>A0A1F8F293_9BACT</name>
<protein>
    <recommendedName>
        <fullName evidence="4">Carbohydrate kinase PfkB domain-containing protein</fullName>
    </recommendedName>
</protein>
<evidence type="ECO:0000313" key="6">
    <source>
        <dbReference type="Proteomes" id="UP000177605"/>
    </source>
</evidence>
<feature type="domain" description="Carbohydrate kinase PfkB" evidence="4">
    <location>
        <begin position="41"/>
        <end position="310"/>
    </location>
</feature>
<comment type="similarity">
    <text evidence="1">Belongs to the carbohydrate kinase PfkB family.</text>
</comment>
<dbReference type="SUPFAM" id="SSF53613">
    <property type="entry name" value="Ribokinase-like"/>
    <property type="match status" value="1"/>
</dbReference>
<sequence length="331" mass="36317">MFDVITIGSAVRDVFARTKDIKAIKDKKFAVGEAACFSLGSKLNLDEVNFSVGGGAINTAVTFANQGYKVAAIAMVGDDPEGQHIRDKSDSSGIHCDFLAVDKDHTTSFSFILSLPDGSRTVFRYKGASWHLKEENIPWMDLRAQWLYVNHMAGESHNVLPRLLKEAKDRGMQIAWNPGSTQFEKKEELQQLMNYADLFIVNQEEASKIVGIPYQKKKQIFKKLDELVHGRVIMTKGSKGVEISDGKTLWSAGVLPLDKSEIVDRTGAGDAFGSGFVAALMRKPNNIEYAIQFASANATGVLTAWGANHGLLKKGDSANKYGTLQIKKAQL</sequence>
<dbReference type="PANTHER" id="PTHR43320:SF3">
    <property type="entry name" value="CARBOHYDRATE KINASE PFKB DOMAIN-CONTAINING PROTEIN"/>
    <property type="match status" value="1"/>
</dbReference>
<evidence type="ECO:0000256" key="3">
    <source>
        <dbReference type="ARBA" id="ARBA00022777"/>
    </source>
</evidence>
<evidence type="ECO:0000256" key="2">
    <source>
        <dbReference type="ARBA" id="ARBA00022679"/>
    </source>
</evidence>
<dbReference type="EMBL" id="MGJM01000002">
    <property type="protein sequence ID" value="OGN07255.1"/>
    <property type="molecule type" value="Genomic_DNA"/>
</dbReference>
<proteinExistence type="inferred from homology"/>
<comment type="caution">
    <text evidence="5">The sequence shown here is derived from an EMBL/GenBank/DDBJ whole genome shotgun (WGS) entry which is preliminary data.</text>
</comment>
<dbReference type="InterPro" id="IPR011611">
    <property type="entry name" value="PfkB_dom"/>
</dbReference>
<dbReference type="Proteomes" id="UP000177605">
    <property type="component" value="Unassembled WGS sequence"/>
</dbReference>
<dbReference type="InterPro" id="IPR052700">
    <property type="entry name" value="Carb_kinase_PfkB-like"/>
</dbReference>
<dbReference type="PRINTS" id="PR00990">
    <property type="entry name" value="RIBOKINASE"/>
</dbReference>
<evidence type="ECO:0000313" key="5">
    <source>
        <dbReference type="EMBL" id="OGN07255.1"/>
    </source>
</evidence>
<dbReference type="InterPro" id="IPR029056">
    <property type="entry name" value="Ribokinase-like"/>
</dbReference>